<keyword evidence="4" id="KW-0333">Golgi apparatus</keyword>
<keyword evidence="3 4" id="KW-0328">Glycosyltransferase</keyword>
<dbReference type="AlphaFoldDB" id="A0A4S8JME8"/>
<dbReference type="InterPro" id="IPR002495">
    <property type="entry name" value="Glyco_trans_8"/>
</dbReference>
<keyword evidence="3 4" id="KW-0808">Transferase</keyword>
<feature type="region of interest" description="Disordered" evidence="5">
    <location>
        <begin position="90"/>
        <end position="153"/>
    </location>
</feature>
<comment type="similarity">
    <text evidence="2 4">Belongs to the glycosyltransferase 8 family.</text>
</comment>
<evidence type="ECO:0000256" key="5">
    <source>
        <dbReference type="SAM" id="MobiDB-lite"/>
    </source>
</evidence>
<dbReference type="PANTHER" id="PTHR32116:SF0">
    <property type="entry name" value="GALACTURONOSYLTRANSFERASE 6-RELATED"/>
    <property type="match status" value="1"/>
</dbReference>
<dbReference type="GO" id="GO:0000139">
    <property type="term" value="C:Golgi membrane"/>
    <property type="evidence" value="ECO:0007669"/>
    <property type="project" value="UniProtKB-SubCell"/>
</dbReference>
<dbReference type="Gene3D" id="3.90.550.10">
    <property type="entry name" value="Spore Coat Polysaccharide Biosynthesis Protein SpsA, Chain A"/>
    <property type="match status" value="1"/>
</dbReference>
<evidence type="ECO:0000256" key="1">
    <source>
        <dbReference type="ARBA" id="ARBA00004877"/>
    </source>
</evidence>
<dbReference type="SUPFAM" id="SSF53448">
    <property type="entry name" value="Nucleotide-diphospho-sugar transferases"/>
    <property type="match status" value="1"/>
</dbReference>
<evidence type="ECO:0000256" key="4">
    <source>
        <dbReference type="RuleBase" id="RU362027"/>
    </source>
</evidence>
<organism evidence="6 7">
    <name type="scientific">Musa balbisiana</name>
    <name type="common">Banana</name>
    <dbReference type="NCBI Taxonomy" id="52838"/>
    <lineage>
        <taxon>Eukaryota</taxon>
        <taxon>Viridiplantae</taxon>
        <taxon>Streptophyta</taxon>
        <taxon>Embryophyta</taxon>
        <taxon>Tracheophyta</taxon>
        <taxon>Spermatophyta</taxon>
        <taxon>Magnoliopsida</taxon>
        <taxon>Liliopsida</taxon>
        <taxon>Zingiberales</taxon>
        <taxon>Musaceae</taxon>
        <taxon>Musa</taxon>
    </lineage>
</organism>
<dbReference type="Proteomes" id="UP000317650">
    <property type="component" value="Chromosome 1"/>
</dbReference>
<name>A0A4S8JME8_MUSBA</name>
<dbReference type="InterPro" id="IPR029993">
    <property type="entry name" value="GAUT"/>
</dbReference>
<comment type="subcellular location">
    <subcellularLocation>
        <location evidence="4">Golgi apparatus membrane</location>
        <topology evidence="4">Single-pass type II membrane protein</topology>
    </subcellularLocation>
</comment>
<evidence type="ECO:0000313" key="6">
    <source>
        <dbReference type="EMBL" id="THU63388.1"/>
    </source>
</evidence>
<accession>A0A4S8JME8</accession>
<evidence type="ECO:0000256" key="2">
    <source>
        <dbReference type="ARBA" id="ARBA00006351"/>
    </source>
</evidence>
<keyword evidence="4" id="KW-0961">Cell wall biogenesis/degradation</keyword>
<dbReference type="PANTHER" id="PTHR32116">
    <property type="entry name" value="GALACTURONOSYLTRANSFERASE 4-RELATED"/>
    <property type="match status" value="1"/>
</dbReference>
<dbReference type="UniPathway" id="UPA00845"/>
<sequence length="589" mass="66597">MMVTLRRSCVTVLTLALLAASFLAPLLLFLRVPAADISLALARKEFYREGTSFVKNLSSGHSSNGMRLNAIEQEADEGVRLPRGVVYQNEESTNVQSTSSENATVSGNVGDGGHQNKHEPGSAGREDKDLKSFNRPTSGETTSSRSRSSTTEKIREMEDQIIMAKAYLQFSLPNSNSQLVRELKLRIKEIERVLGRANKDSDLSRSHLQKMKAMDVTLSKAHKAYPDCSALASKLRAQLYNAEEQLRAHQNQASYLVHLTARTFPKGLHCLSMKLTTEFFTLRPEDQQLPNRQNVYKPDLYHFAIFSDNVLACAVAVNSTVTTSMEPEKIVFHVVTDSFNFPAMVMWFLSNPPGNASIQIQSLDDFGFLPADFSTMFMHPAKSDPRYTSPLNHLRFYLPEIFPSLNKILFLDHDVVVQRDLGQLWSVDMKGKVNGAVEICKNNKSSLKLETLINFSDPIIASTFDAEACVWAFGMNMFDLQEWRKQGLKGVHHNLTQLGQSRQLWKAGSLPLGQLLFYNHTVVLDRRWHVLGLGHESGMGRAEIERAAVIHYDGSWKPWLDIAIPKYRRYWTKFLDYGNPYFQQCNIHE</sequence>
<feature type="compositionally biased region" description="Polar residues" evidence="5">
    <location>
        <begin position="90"/>
        <end position="107"/>
    </location>
</feature>
<dbReference type="CDD" id="cd06429">
    <property type="entry name" value="GT8_like_1"/>
    <property type="match status" value="1"/>
</dbReference>
<dbReference type="GO" id="GO:0071555">
    <property type="term" value="P:cell wall organization"/>
    <property type="evidence" value="ECO:0007669"/>
    <property type="project" value="UniProtKB-KW"/>
</dbReference>
<reference evidence="6 7" key="1">
    <citation type="journal article" date="2019" name="Nat. Plants">
        <title>Genome sequencing of Musa balbisiana reveals subgenome evolution and function divergence in polyploid bananas.</title>
        <authorList>
            <person name="Yao X."/>
        </authorList>
    </citation>
    <scope>NUCLEOTIDE SEQUENCE [LARGE SCALE GENOMIC DNA]</scope>
    <source>
        <strain evidence="7">cv. DH-PKW</strain>
        <tissue evidence="6">Leaves</tissue>
    </source>
</reference>
<dbReference type="EC" id="2.4.1.-" evidence="4"/>
<feature type="compositionally biased region" description="Low complexity" evidence="5">
    <location>
        <begin position="137"/>
        <end position="149"/>
    </location>
</feature>
<dbReference type="InterPro" id="IPR029044">
    <property type="entry name" value="Nucleotide-diphossugar_trans"/>
</dbReference>
<proteinExistence type="inferred from homology"/>
<comment type="caution">
    <text evidence="6">The sequence shown here is derived from an EMBL/GenBank/DDBJ whole genome shotgun (WGS) entry which is preliminary data.</text>
</comment>
<evidence type="ECO:0000256" key="3">
    <source>
        <dbReference type="ARBA" id="ARBA00022676"/>
    </source>
</evidence>
<dbReference type="GO" id="GO:0045489">
    <property type="term" value="P:pectin biosynthetic process"/>
    <property type="evidence" value="ECO:0007669"/>
    <property type="project" value="UniProtKB-UniPathway"/>
</dbReference>
<dbReference type="Pfam" id="PF25557">
    <property type="entry name" value="GAUT_1"/>
    <property type="match status" value="1"/>
</dbReference>
<feature type="compositionally biased region" description="Basic and acidic residues" evidence="5">
    <location>
        <begin position="114"/>
        <end position="132"/>
    </location>
</feature>
<dbReference type="EMBL" id="PYDT01000004">
    <property type="protein sequence ID" value="THU63388.1"/>
    <property type="molecule type" value="Genomic_DNA"/>
</dbReference>
<comment type="pathway">
    <text evidence="1 4">Glycan metabolism; pectin biosynthesis.</text>
</comment>
<gene>
    <name evidence="6" type="ORF">C4D60_Mb01t15240</name>
</gene>
<protein>
    <recommendedName>
        <fullName evidence="4">Hexosyltransferase</fullName>
        <ecNumber evidence="4">2.4.1.-</ecNumber>
    </recommendedName>
</protein>
<dbReference type="Pfam" id="PF01501">
    <property type="entry name" value="Glyco_transf_8"/>
    <property type="match status" value="1"/>
</dbReference>
<evidence type="ECO:0000313" key="7">
    <source>
        <dbReference type="Proteomes" id="UP000317650"/>
    </source>
</evidence>
<keyword evidence="7" id="KW-1185">Reference proteome</keyword>
<dbReference type="GO" id="GO:0047262">
    <property type="term" value="F:polygalacturonate 4-alpha-galacturonosyltransferase activity"/>
    <property type="evidence" value="ECO:0007669"/>
    <property type="project" value="InterPro"/>
</dbReference>